<dbReference type="Gene3D" id="3.40.50.12580">
    <property type="match status" value="1"/>
</dbReference>
<dbReference type="OrthoDB" id="9811865at2"/>
<keyword evidence="6" id="KW-0472">Membrane</keyword>
<dbReference type="InterPro" id="IPR043148">
    <property type="entry name" value="TagF_C"/>
</dbReference>
<comment type="caution">
    <text evidence="7">The sequence shown here is derived from an EMBL/GenBank/DDBJ whole genome shotgun (WGS) entry which is preliminary data.</text>
</comment>
<organism evidence="7 8">
    <name type="scientific">Oceanobacillus bengalensis</name>
    <dbReference type="NCBI Taxonomy" id="1435466"/>
    <lineage>
        <taxon>Bacteria</taxon>
        <taxon>Bacillati</taxon>
        <taxon>Bacillota</taxon>
        <taxon>Bacilli</taxon>
        <taxon>Bacillales</taxon>
        <taxon>Bacillaceae</taxon>
        <taxon>Oceanobacillus</taxon>
    </lineage>
</organism>
<evidence type="ECO:0000256" key="2">
    <source>
        <dbReference type="ARBA" id="ARBA00010488"/>
    </source>
</evidence>
<proteinExistence type="inferred from homology"/>
<protein>
    <submittedName>
        <fullName evidence="7">Polyribitolphosphotransferase</fullName>
    </submittedName>
</protein>
<evidence type="ECO:0000256" key="6">
    <source>
        <dbReference type="ARBA" id="ARBA00023136"/>
    </source>
</evidence>
<name>A0A494YZX3_9BACI</name>
<comment type="similarity">
    <text evidence="2">Belongs to the CDP-glycerol glycerophosphotransferase family.</text>
</comment>
<comment type="subcellular location">
    <subcellularLocation>
        <location evidence="1">Cell membrane</location>
        <topology evidence="1">Peripheral membrane protein</topology>
    </subcellularLocation>
</comment>
<keyword evidence="8" id="KW-1185">Reference proteome</keyword>
<evidence type="ECO:0000256" key="5">
    <source>
        <dbReference type="ARBA" id="ARBA00022944"/>
    </source>
</evidence>
<dbReference type="RefSeq" id="WP_121131144.1">
    <property type="nucleotide sequence ID" value="NZ_JBHUFK010000002.1"/>
</dbReference>
<dbReference type="PANTHER" id="PTHR37316:SF2">
    <property type="entry name" value="TEICHOIC ACID RIBITOL-PHOSPHATE POLYMERASE TARK"/>
    <property type="match status" value="1"/>
</dbReference>
<dbReference type="InterPro" id="IPR007554">
    <property type="entry name" value="Glycerophosphate_synth"/>
</dbReference>
<gene>
    <name evidence="7" type="ORF">D8M05_09470</name>
</gene>
<evidence type="ECO:0000313" key="7">
    <source>
        <dbReference type="EMBL" id="RKQ15724.1"/>
    </source>
</evidence>
<evidence type="ECO:0000256" key="3">
    <source>
        <dbReference type="ARBA" id="ARBA00022475"/>
    </source>
</evidence>
<dbReference type="InterPro" id="IPR051612">
    <property type="entry name" value="Teichoic_Acid_Biosynth"/>
</dbReference>
<keyword evidence="4 7" id="KW-0808">Transferase</keyword>
<evidence type="ECO:0000256" key="4">
    <source>
        <dbReference type="ARBA" id="ARBA00022679"/>
    </source>
</evidence>
<dbReference type="Proteomes" id="UP000281813">
    <property type="component" value="Unassembled WGS sequence"/>
</dbReference>
<dbReference type="GO" id="GO:0047355">
    <property type="term" value="F:CDP-glycerol glycerophosphotransferase activity"/>
    <property type="evidence" value="ECO:0007669"/>
    <property type="project" value="InterPro"/>
</dbReference>
<accession>A0A494YZX3</accession>
<dbReference type="Pfam" id="PF04464">
    <property type="entry name" value="Glyphos_transf"/>
    <property type="match status" value="1"/>
</dbReference>
<evidence type="ECO:0000313" key="8">
    <source>
        <dbReference type="Proteomes" id="UP000281813"/>
    </source>
</evidence>
<dbReference type="InterPro" id="IPR043149">
    <property type="entry name" value="TagF_N"/>
</dbReference>
<dbReference type="AlphaFoldDB" id="A0A494YZX3"/>
<dbReference type="PANTHER" id="PTHR37316">
    <property type="entry name" value="TEICHOIC ACID GLYCEROL-PHOSPHATE PRIMASE"/>
    <property type="match status" value="1"/>
</dbReference>
<keyword evidence="5" id="KW-0777">Teichoic acid biosynthesis</keyword>
<dbReference type="EMBL" id="RBZO01000012">
    <property type="protein sequence ID" value="RKQ15724.1"/>
    <property type="molecule type" value="Genomic_DNA"/>
</dbReference>
<dbReference type="SUPFAM" id="SSF53756">
    <property type="entry name" value="UDP-Glycosyltransferase/glycogen phosphorylase"/>
    <property type="match status" value="1"/>
</dbReference>
<keyword evidence="3" id="KW-1003">Cell membrane</keyword>
<sequence>MFISPIDQRDIEVISHDIVKSDITNLTLNGPYLEVEGYASFHGIRTFAEDRIRKTLLIVSGIDINEYRKKNEESSELSDEEIIKLNTIEVPLENCKLLNMTYNQEEFIKEDLDLLSGFRGIVDLSTIHNGRPLLSGEYNVYIKLEQLPNDRDNIKYEKIFPISNVKQFMKNNILNTKLENFSAKKVLKYNLVISFNEHSKTLKLKNTLLQSYNPEDMVAPSAKEGKNTKAFKRRFFKLLYMIFCIFPINKKKVVFASDSRSQLNGNLYFVYEELYKRGLGLDIKFMFKERINDKKTIFDLVKLAYQFATSKIILLDDFYPLIYPLNIRKNADLIQVWHAAGAFKTFGYSRIGRPGGPSPRSRNHRNYTKAVVSSEGVRKNYAEGFGITIDKVYSTGVPRSDIFFDEEYKSYVTNTLHSKYPFLKNKKVILFAPTFRGNGQTSAFYPFEILNLKKLYEELHEEYVFLFKIHPFVKNTLTIPYEYNDFFYDFSSYREVNDLLLITDILVTDYSSVCFEFALLDKPMLFFAFDVERYIEERDFYYNYFDFIPGPLVKTTDELTTAIINQNFEQEKIKPFVDYFFNDTLGKASKNVVDQVIIPSLEDNLNDDNEREKAVLVPPASRIDLFEQSLEEDNK</sequence>
<dbReference type="GO" id="GO:0019350">
    <property type="term" value="P:teichoic acid biosynthetic process"/>
    <property type="evidence" value="ECO:0007669"/>
    <property type="project" value="UniProtKB-KW"/>
</dbReference>
<evidence type="ECO:0000256" key="1">
    <source>
        <dbReference type="ARBA" id="ARBA00004202"/>
    </source>
</evidence>
<dbReference type="Gene3D" id="3.40.50.11820">
    <property type="match status" value="1"/>
</dbReference>
<reference evidence="7 8" key="1">
    <citation type="journal article" date="2015" name="Antonie Van Leeuwenhoek">
        <title>Oceanobacillus bengalensis sp. nov., a bacterium isolated from seawater of the Bay of Bengal.</title>
        <authorList>
            <person name="Yongchang O."/>
            <person name="Xiang W."/>
            <person name="Wang G."/>
        </authorList>
    </citation>
    <scope>NUCLEOTIDE SEQUENCE [LARGE SCALE GENOMIC DNA]</scope>
    <source>
        <strain evidence="7 8">MCCC 1K00260</strain>
    </source>
</reference>
<dbReference type="GO" id="GO:0005886">
    <property type="term" value="C:plasma membrane"/>
    <property type="evidence" value="ECO:0007669"/>
    <property type="project" value="UniProtKB-SubCell"/>
</dbReference>